<accession>A0ABV4U431</accession>
<evidence type="ECO:0000256" key="1">
    <source>
        <dbReference type="SAM" id="Phobius"/>
    </source>
</evidence>
<keyword evidence="3" id="KW-1185">Reference proteome</keyword>
<reference evidence="2 3" key="1">
    <citation type="submission" date="2024-08" db="EMBL/GenBank/DDBJ databases">
        <title>Whole-genome sequencing of halo(alkali)philic microorganisms from hypersaline lakes.</title>
        <authorList>
            <person name="Sorokin D.Y."/>
            <person name="Merkel A.Y."/>
            <person name="Messina E."/>
            <person name="Yakimov M."/>
        </authorList>
    </citation>
    <scope>NUCLEOTIDE SEQUENCE [LARGE SCALE GENOMIC DNA]</scope>
    <source>
        <strain evidence="2 3">AB-hyl4</strain>
    </source>
</reference>
<protein>
    <submittedName>
        <fullName evidence="2">Uncharacterized protein</fullName>
    </submittedName>
</protein>
<evidence type="ECO:0000313" key="2">
    <source>
        <dbReference type="EMBL" id="MFA9477663.1"/>
    </source>
</evidence>
<dbReference type="RefSeq" id="WP_425344590.1">
    <property type="nucleotide sequence ID" value="NZ_JBGUBD010000003.1"/>
</dbReference>
<feature type="transmembrane region" description="Helical" evidence="1">
    <location>
        <begin position="12"/>
        <end position="32"/>
    </location>
</feature>
<gene>
    <name evidence="2" type="ORF">ACERK3_05075</name>
</gene>
<comment type="caution">
    <text evidence="2">The sequence shown here is derived from an EMBL/GenBank/DDBJ whole genome shotgun (WGS) entry which is preliminary data.</text>
</comment>
<feature type="transmembrane region" description="Helical" evidence="1">
    <location>
        <begin position="63"/>
        <end position="89"/>
    </location>
</feature>
<evidence type="ECO:0000313" key="3">
    <source>
        <dbReference type="Proteomes" id="UP001575105"/>
    </source>
</evidence>
<keyword evidence="1" id="KW-1133">Transmembrane helix</keyword>
<dbReference type="EMBL" id="JBGUBD010000003">
    <property type="protein sequence ID" value="MFA9477663.1"/>
    <property type="molecule type" value="Genomic_DNA"/>
</dbReference>
<proteinExistence type="predicted"/>
<name>A0ABV4U431_9BACT</name>
<dbReference type="Proteomes" id="UP001575105">
    <property type="component" value="Unassembled WGS sequence"/>
</dbReference>
<keyword evidence="1" id="KW-0812">Transmembrane</keyword>
<sequence length="102" mass="11620">MMRSGLAESVSRRAYWIGVGTLMVLMIILSAWTGMYSFERQEGRDGPAIENVDPVLQMMYTPLGMAIVLLILQFLFANVLFWLGAWLWYLATRRSGEDTAPR</sequence>
<keyword evidence="1" id="KW-0472">Membrane</keyword>
<organism evidence="2 3">
    <name type="scientific">Natronomicrosphaera hydrolytica</name>
    <dbReference type="NCBI Taxonomy" id="3242702"/>
    <lineage>
        <taxon>Bacteria</taxon>
        <taxon>Pseudomonadati</taxon>
        <taxon>Planctomycetota</taxon>
        <taxon>Phycisphaerae</taxon>
        <taxon>Phycisphaerales</taxon>
        <taxon>Phycisphaeraceae</taxon>
        <taxon>Natronomicrosphaera</taxon>
    </lineage>
</organism>